<evidence type="ECO:0000313" key="4">
    <source>
        <dbReference type="Proteomes" id="UP000178485"/>
    </source>
</evidence>
<organism evidence="3 4">
    <name type="scientific">Petrimonas mucosa</name>
    <dbReference type="NCBI Taxonomy" id="1642646"/>
    <lineage>
        <taxon>Bacteria</taxon>
        <taxon>Pseudomonadati</taxon>
        <taxon>Bacteroidota</taxon>
        <taxon>Bacteroidia</taxon>
        <taxon>Bacteroidales</taxon>
        <taxon>Dysgonomonadaceae</taxon>
        <taxon>Petrimonas</taxon>
    </lineage>
</organism>
<feature type="chain" id="PRO_5009603708" description="BIG2 domain-containing protein" evidence="1">
    <location>
        <begin position="20"/>
        <end position="107"/>
    </location>
</feature>
<gene>
    <name evidence="3" type="ORF">ING2E5A_0019</name>
</gene>
<dbReference type="RefSeq" id="WP_071135657.1">
    <property type="nucleotide sequence ID" value="NZ_DUQN01000076.1"/>
</dbReference>
<dbReference type="Gene3D" id="2.60.40.1080">
    <property type="match status" value="1"/>
</dbReference>
<dbReference type="KEGG" id="pmuc:ING2E5A_0019"/>
<dbReference type="SMART" id="SM00635">
    <property type="entry name" value="BID_2"/>
    <property type="match status" value="1"/>
</dbReference>
<evidence type="ECO:0000256" key="1">
    <source>
        <dbReference type="SAM" id="SignalP"/>
    </source>
</evidence>
<sequence>MKKLNYLTGIFFLSLLFVACDKKDEPTPKLTMTPSSVEVKISEEATVKVSGGTTPYTVASADTTIATATVTASDVKVAGVKEGQTTITVTDKNKVQGSFTVKVTGEE</sequence>
<dbReference type="Pfam" id="PF26182">
    <property type="entry name" value="Ig_NUP210_5th"/>
    <property type="match status" value="1"/>
</dbReference>
<dbReference type="InterPro" id="IPR008964">
    <property type="entry name" value="Invasin/intimin_cell_adhesion"/>
</dbReference>
<keyword evidence="4" id="KW-1185">Reference proteome</keyword>
<accession>A0A1G4G2V7</accession>
<protein>
    <recommendedName>
        <fullName evidence="2">BIG2 domain-containing protein</fullName>
    </recommendedName>
</protein>
<dbReference type="SUPFAM" id="SSF49373">
    <property type="entry name" value="Invasin/intimin cell-adhesion fragments"/>
    <property type="match status" value="1"/>
</dbReference>
<dbReference type="InterPro" id="IPR003343">
    <property type="entry name" value="Big_2"/>
</dbReference>
<keyword evidence="1" id="KW-0732">Signal</keyword>
<evidence type="ECO:0000259" key="2">
    <source>
        <dbReference type="SMART" id="SM00635"/>
    </source>
</evidence>
<reference evidence="3 4" key="1">
    <citation type="submission" date="2016-08" db="EMBL/GenBank/DDBJ databases">
        <authorList>
            <person name="Seilhamer J.J."/>
        </authorList>
    </citation>
    <scope>NUCLEOTIDE SEQUENCE [LARGE SCALE GENOMIC DNA]</scope>
    <source>
        <strain evidence="3">ING2-E5A</strain>
    </source>
</reference>
<evidence type="ECO:0000313" key="3">
    <source>
        <dbReference type="EMBL" id="SCM55107.1"/>
    </source>
</evidence>
<dbReference type="AlphaFoldDB" id="A0A1G4G2V7"/>
<feature type="signal peptide" evidence="1">
    <location>
        <begin position="1"/>
        <end position="19"/>
    </location>
</feature>
<feature type="domain" description="BIG2" evidence="2">
    <location>
        <begin position="26"/>
        <end position="101"/>
    </location>
</feature>
<proteinExistence type="predicted"/>
<dbReference type="Proteomes" id="UP000178485">
    <property type="component" value="Chromosome i"/>
</dbReference>
<name>A0A1G4G2V7_9BACT</name>
<dbReference type="PROSITE" id="PS51257">
    <property type="entry name" value="PROKAR_LIPOPROTEIN"/>
    <property type="match status" value="1"/>
</dbReference>
<dbReference type="EMBL" id="LT608328">
    <property type="protein sequence ID" value="SCM55107.1"/>
    <property type="molecule type" value="Genomic_DNA"/>
</dbReference>